<sequence>MGRKPRLRISKQPLEKVAPKQPLEKVAQKYPLEKVFFLLYFQFTSYIKVSIYILMTLSKTIYAKPTYIGFLEILEYIIFIVIVYKYNPFSISSKYTNILTLLVALVYVVLFFFLRENISLGLVEGQGETGFLLKLMSTLLFFFISIFLIKTVGSFLFQGNFLGLFRSGLSLLIIIGAIALGYMLLKPLFASAQKAEKGSIPAFFFNFLMYLPCLLISFVDYFKNQNQITTKPVWLLLLAEVILIILWIIVPLLLSAYATRNGLQLLKEADYLNKEQTLGTFDELYGRNVDRDINSGDNTVERFSYHYSLSFWFYLNPQPPNTSPAYNKYTNIFTYGGKPAVAFNGQLNSLRVLLESEQEPGQKKTIEIFETKNILYQRWNNMVINYDRGTMDVFMNGELVASKPGVAPYMTFESIKVGSDKGLNGGISNVMYFKDNLSRGHIEMMYQALRGKAEPFL</sequence>
<keyword evidence="1" id="KW-1133">Transmembrane helix</keyword>
<dbReference type="InterPro" id="IPR013320">
    <property type="entry name" value="ConA-like_dom_sf"/>
</dbReference>
<accession>A0A6C0ILZ4</accession>
<evidence type="ECO:0000256" key="1">
    <source>
        <dbReference type="SAM" id="Phobius"/>
    </source>
</evidence>
<feature type="transmembrane region" description="Helical" evidence="1">
    <location>
        <begin position="202"/>
        <end position="222"/>
    </location>
</feature>
<dbReference type="SUPFAM" id="SSF49899">
    <property type="entry name" value="Concanavalin A-like lectins/glucanases"/>
    <property type="match status" value="1"/>
</dbReference>
<feature type="transmembrane region" description="Helical" evidence="1">
    <location>
        <begin position="135"/>
        <end position="157"/>
    </location>
</feature>
<feature type="transmembrane region" description="Helical" evidence="1">
    <location>
        <begin position="169"/>
        <end position="190"/>
    </location>
</feature>
<dbReference type="AlphaFoldDB" id="A0A6C0ILZ4"/>
<feature type="transmembrane region" description="Helical" evidence="1">
    <location>
        <begin position="234"/>
        <end position="258"/>
    </location>
</feature>
<protein>
    <submittedName>
        <fullName evidence="2">Uncharacterized protein</fullName>
    </submittedName>
</protein>
<dbReference type="EMBL" id="MN740195">
    <property type="protein sequence ID" value="QHT92907.1"/>
    <property type="molecule type" value="Genomic_DNA"/>
</dbReference>
<name>A0A6C0ILZ4_9ZZZZ</name>
<proteinExistence type="predicted"/>
<keyword evidence="1" id="KW-0812">Transmembrane</keyword>
<feature type="transmembrane region" description="Helical" evidence="1">
    <location>
        <begin position="67"/>
        <end position="86"/>
    </location>
</feature>
<keyword evidence="1" id="KW-0472">Membrane</keyword>
<feature type="transmembrane region" description="Helical" evidence="1">
    <location>
        <begin position="98"/>
        <end position="115"/>
    </location>
</feature>
<dbReference type="Gene3D" id="2.60.120.200">
    <property type="match status" value="1"/>
</dbReference>
<feature type="transmembrane region" description="Helical" evidence="1">
    <location>
        <begin position="35"/>
        <end position="55"/>
    </location>
</feature>
<reference evidence="2" key="1">
    <citation type="journal article" date="2020" name="Nature">
        <title>Giant virus diversity and host interactions through global metagenomics.</title>
        <authorList>
            <person name="Schulz F."/>
            <person name="Roux S."/>
            <person name="Paez-Espino D."/>
            <person name="Jungbluth S."/>
            <person name="Walsh D.A."/>
            <person name="Denef V.J."/>
            <person name="McMahon K.D."/>
            <person name="Konstantinidis K.T."/>
            <person name="Eloe-Fadrosh E.A."/>
            <person name="Kyrpides N.C."/>
            <person name="Woyke T."/>
        </authorList>
    </citation>
    <scope>NUCLEOTIDE SEQUENCE</scope>
    <source>
        <strain evidence="2">GVMAG-M-3300023184-89</strain>
    </source>
</reference>
<evidence type="ECO:0000313" key="2">
    <source>
        <dbReference type="EMBL" id="QHT92907.1"/>
    </source>
</evidence>
<organism evidence="2">
    <name type="scientific">viral metagenome</name>
    <dbReference type="NCBI Taxonomy" id="1070528"/>
    <lineage>
        <taxon>unclassified sequences</taxon>
        <taxon>metagenomes</taxon>
        <taxon>organismal metagenomes</taxon>
    </lineage>
</organism>
<dbReference type="Pfam" id="PF13385">
    <property type="entry name" value="Laminin_G_3"/>
    <property type="match status" value="1"/>
</dbReference>